<dbReference type="AlphaFoldDB" id="A0A8J5RE17"/>
<feature type="region of interest" description="Disordered" evidence="1">
    <location>
        <begin position="1"/>
        <end position="25"/>
    </location>
</feature>
<proteinExistence type="predicted"/>
<reference evidence="2" key="1">
    <citation type="journal article" date="2021" name="bioRxiv">
        <title>Whole Genome Assembly and Annotation of Northern Wild Rice, Zizania palustris L., Supports a Whole Genome Duplication in the Zizania Genus.</title>
        <authorList>
            <person name="Haas M."/>
            <person name="Kono T."/>
            <person name="Macchietto M."/>
            <person name="Millas R."/>
            <person name="McGilp L."/>
            <person name="Shao M."/>
            <person name="Duquette J."/>
            <person name="Hirsch C.N."/>
            <person name="Kimball J."/>
        </authorList>
    </citation>
    <scope>NUCLEOTIDE SEQUENCE</scope>
    <source>
        <tissue evidence="2">Fresh leaf tissue</tissue>
    </source>
</reference>
<protein>
    <submittedName>
        <fullName evidence="2">Uncharacterized protein</fullName>
    </submittedName>
</protein>
<comment type="caution">
    <text evidence="2">The sequence shown here is derived from an EMBL/GenBank/DDBJ whole genome shotgun (WGS) entry which is preliminary data.</text>
</comment>
<reference evidence="2" key="2">
    <citation type="submission" date="2021-02" db="EMBL/GenBank/DDBJ databases">
        <authorList>
            <person name="Kimball J.A."/>
            <person name="Haas M.W."/>
            <person name="Macchietto M."/>
            <person name="Kono T."/>
            <person name="Duquette J."/>
            <person name="Shao M."/>
        </authorList>
    </citation>
    <scope>NUCLEOTIDE SEQUENCE</scope>
    <source>
        <tissue evidence="2">Fresh leaf tissue</tissue>
    </source>
</reference>
<dbReference type="EMBL" id="JAAALK010000831">
    <property type="protein sequence ID" value="KAG8044258.1"/>
    <property type="molecule type" value="Genomic_DNA"/>
</dbReference>
<gene>
    <name evidence="2" type="ORF">GUJ93_ZPchr0136g33679</name>
</gene>
<accession>A0A8J5RE17</accession>
<sequence length="197" mass="21611">MVSANQPPPDAAGASGDDASKKVRKPFDRDWKKIEAFVGSKTVSRFIFHAEELRHDAVASSWTHNSIPPILVSSMVKEDLGAGAMGPNNFCSSSTEGPARVWQPGETNDQMNHLCQILHKYTASWAVFLIQAQGTLEKLKEMIQLMLRRVCPTLPGFCTLLNTIRDFGSDDSSCLQNTKAAVLADRSLSTPFMIKGE</sequence>
<evidence type="ECO:0000313" key="3">
    <source>
        <dbReference type="Proteomes" id="UP000729402"/>
    </source>
</evidence>
<dbReference type="OrthoDB" id="118550at2759"/>
<organism evidence="2 3">
    <name type="scientific">Zizania palustris</name>
    <name type="common">Northern wild rice</name>
    <dbReference type="NCBI Taxonomy" id="103762"/>
    <lineage>
        <taxon>Eukaryota</taxon>
        <taxon>Viridiplantae</taxon>
        <taxon>Streptophyta</taxon>
        <taxon>Embryophyta</taxon>
        <taxon>Tracheophyta</taxon>
        <taxon>Spermatophyta</taxon>
        <taxon>Magnoliopsida</taxon>
        <taxon>Liliopsida</taxon>
        <taxon>Poales</taxon>
        <taxon>Poaceae</taxon>
        <taxon>BOP clade</taxon>
        <taxon>Oryzoideae</taxon>
        <taxon>Oryzeae</taxon>
        <taxon>Zizaniinae</taxon>
        <taxon>Zizania</taxon>
    </lineage>
</organism>
<evidence type="ECO:0000313" key="2">
    <source>
        <dbReference type="EMBL" id="KAG8044258.1"/>
    </source>
</evidence>
<feature type="compositionally biased region" description="Pro residues" evidence="1">
    <location>
        <begin position="1"/>
        <end position="10"/>
    </location>
</feature>
<keyword evidence="3" id="KW-1185">Reference proteome</keyword>
<name>A0A8J5RE17_ZIZPA</name>
<dbReference type="Proteomes" id="UP000729402">
    <property type="component" value="Unassembled WGS sequence"/>
</dbReference>
<evidence type="ECO:0000256" key="1">
    <source>
        <dbReference type="SAM" id="MobiDB-lite"/>
    </source>
</evidence>